<proteinExistence type="inferred from homology"/>
<name>B7Q4E4_IXOSC</name>
<dbReference type="InterPro" id="IPR000917">
    <property type="entry name" value="Sulfatase_N"/>
</dbReference>
<dbReference type="GO" id="GO:0046872">
    <property type="term" value="F:metal ion binding"/>
    <property type="evidence" value="ECO:0007669"/>
    <property type="project" value="UniProtKB-KW"/>
</dbReference>
<dbReference type="Gene3D" id="3.40.720.10">
    <property type="entry name" value="Alkaline Phosphatase, subunit A"/>
    <property type="match status" value="1"/>
</dbReference>
<protein>
    <submittedName>
        <fullName evidence="9">Arylsulfatase B, putative</fullName>
        <ecNumber evidence="9">3.1.6.12</ecNumber>
    </submittedName>
</protein>
<reference evidence="10" key="2">
    <citation type="submission" date="2020-05" db="UniProtKB">
        <authorList>
            <consortium name="EnsemblMetazoa"/>
        </authorList>
    </citation>
    <scope>IDENTIFICATION</scope>
    <source>
        <strain evidence="10">wikel</strain>
    </source>
</reference>
<gene>
    <name evidence="9" type="ORF">IscW_ISCW011661</name>
</gene>
<sequence length="490" mass="55052">RFVLCRILLDAVFLLGTILQCHAKRPNIVFILGDDLGWGDVSFHGSTQIPTPNIDVLAGDGVILNNYYVLPLCTPSRAALMTGLYPIRNGMQLTSIQAAGPWGLPLENKILPQHFKDLGYDVNMIGKWHLGFFKTPYVPIKRGFDTFFGFYTGSNDYYNHTSGSSHRKILAVTSSVQVNTLEKGRLSLWGPRELSVCFLHQIYSPLNFYLQPFFCYISHQAVHHALNAEMFQAPARNVLKFSYIGEPNRTIYAGMLDALDESMGRVVEALSSAGILEDTIIVFSSDNGGSPYGLESNRGYNWPLRGAKFTLWEGSVRVPAFVWNPKLLKKSRVSNQLMHISDWLPTLYTAAGGNASALGGIDGVDMWHSLTHGSASKRKEILLNIDSLYNISGLRYKQYKLVVGGGFDGELDDHYYFPGGTRPTNNIDQLRNQSTMARVLKELYEKQDRSWSPLAWSKNVAVDCRRNRLTENFVPMQPPYLFNIEEDPCE</sequence>
<dbReference type="VEuPathDB" id="VectorBase:ISCW011661"/>
<keyword evidence="6" id="KW-0325">Glycoprotein</keyword>
<dbReference type="InterPro" id="IPR047115">
    <property type="entry name" value="ARSB"/>
</dbReference>
<dbReference type="GO" id="GO:0003943">
    <property type="term" value="F:N-acetylgalactosamine-4-sulfatase activity"/>
    <property type="evidence" value="ECO:0007669"/>
    <property type="project" value="UniProtKB-EC"/>
</dbReference>
<dbReference type="EMBL" id="ABJB010886124">
    <property type="status" value="NOT_ANNOTATED_CDS"/>
    <property type="molecule type" value="Genomic_DNA"/>
</dbReference>
<evidence type="ECO:0000259" key="8">
    <source>
        <dbReference type="Pfam" id="PF00884"/>
    </source>
</evidence>
<dbReference type="STRING" id="6945.B7Q4E4"/>
<keyword evidence="11" id="KW-1185">Reference proteome</keyword>
<evidence type="ECO:0000256" key="5">
    <source>
        <dbReference type="ARBA" id="ARBA00022837"/>
    </source>
</evidence>
<keyword evidence="7" id="KW-0732">Signal</keyword>
<reference evidence="9 11" key="1">
    <citation type="submission" date="2008-03" db="EMBL/GenBank/DDBJ databases">
        <title>Annotation of Ixodes scapularis.</title>
        <authorList>
            <consortium name="Ixodes scapularis Genome Project Consortium"/>
            <person name="Caler E."/>
            <person name="Hannick L.I."/>
            <person name="Bidwell S."/>
            <person name="Joardar V."/>
            <person name="Thiagarajan M."/>
            <person name="Amedeo P."/>
            <person name="Galinsky K.J."/>
            <person name="Schobel S."/>
            <person name="Inman J."/>
            <person name="Hostetler J."/>
            <person name="Miller J."/>
            <person name="Hammond M."/>
            <person name="Megy K."/>
            <person name="Lawson D."/>
            <person name="Kodira C."/>
            <person name="Sutton G."/>
            <person name="Meyer J."/>
            <person name="Hill C.A."/>
            <person name="Birren B."/>
            <person name="Nene V."/>
            <person name="Collins F."/>
            <person name="Alarcon-Chaidez F."/>
            <person name="Wikel S."/>
            <person name="Strausberg R."/>
        </authorList>
    </citation>
    <scope>NUCLEOTIDE SEQUENCE [LARGE SCALE GENOMIC DNA]</scope>
    <source>
        <strain evidence="11">Wikel</strain>
        <strain evidence="9">Wikel colony</strain>
    </source>
</reference>
<feature type="signal peptide" evidence="7">
    <location>
        <begin position="1"/>
        <end position="23"/>
    </location>
</feature>
<evidence type="ECO:0000256" key="3">
    <source>
        <dbReference type="ARBA" id="ARBA00022723"/>
    </source>
</evidence>
<dbReference type="SUPFAM" id="SSF53649">
    <property type="entry name" value="Alkaline phosphatase-like"/>
    <property type="match status" value="1"/>
</dbReference>
<dbReference type="InterPro" id="IPR017850">
    <property type="entry name" value="Alkaline_phosphatase_core_sf"/>
</dbReference>
<dbReference type="OrthoDB" id="103349at2759"/>
<evidence type="ECO:0000256" key="4">
    <source>
        <dbReference type="ARBA" id="ARBA00022801"/>
    </source>
</evidence>
<dbReference type="CDD" id="cd16029">
    <property type="entry name" value="4-S"/>
    <property type="match status" value="1"/>
</dbReference>
<dbReference type="EMBL" id="DS855076">
    <property type="protein sequence ID" value="EEC13716.1"/>
    <property type="molecule type" value="Genomic_DNA"/>
</dbReference>
<dbReference type="VEuPathDB" id="VectorBase:ISCP_030119"/>
<evidence type="ECO:0000313" key="9">
    <source>
        <dbReference type="EMBL" id="EEC13716.1"/>
    </source>
</evidence>
<dbReference type="Proteomes" id="UP000001555">
    <property type="component" value="Unassembled WGS sequence"/>
</dbReference>
<dbReference type="AlphaFoldDB" id="B7Q4E4"/>
<comment type="cofactor">
    <cofactor evidence="1">
        <name>Ca(2+)</name>
        <dbReference type="ChEBI" id="CHEBI:29108"/>
    </cofactor>
</comment>
<comment type="similarity">
    <text evidence="2">Belongs to the sulfatase family.</text>
</comment>
<dbReference type="VEuPathDB" id="VectorBase:ISCI011661"/>
<dbReference type="Pfam" id="PF00884">
    <property type="entry name" value="Sulfatase"/>
    <property type="match status" value="1"/>
</dbReference>
<dbReference type="EC" id="3.1.6.12" evidence="9"/>
<dbReference type="EnsemblMetazoa" id="ISCW011661-RA">
    <property type="protein sequence ID" value="ISCW011661-PA"/>
    <property type="gene ID" value="ISCW011661"/>
</dbReference>
<feature type="non-terminal residue" evidence="9">
    <location>
        <position position="1"/>
    </location>
</feature>
<feature type="domain" description="Sulfatase N-terminal" evidence="8">
    <location>
        <begin position="26"/>
        <end position="352"/>
    </location>
</feature>
<dbReference type="InterPro" id="IPR024607">
    <property type="entry name" value="Sulfatase_CS"/>
</dbReference>
<dbReference type="GO" id="GO:0008484">
    <property type="term" value="F:sulfuric ester hydrolase activity"/>
    <property type="evidence" value="ECO:0000318"/>
    <property type="project" value="GO_Central"/>
</dbReference>
<accession>B7Q4E4</accession>
<evidence type="ECO:0000256" key="6">
    <source>
        <dbReference type="ARBA" id="ARBA00023180"/>
    </source>
</evidence>
<dbReference type="Gene3D" id="3.30.1120.10">
    <property type="match status" value="1"/>
</dbReference>
<keyword evidence="5" id="KW-0106">Calcium</keyword>
<feature type="chain" id="PRO_5010826641" evidence="7">
    <location>
        <begin position="24"/>
        <end position="490"/>
    </location>
</feature>
<dbReference type="HOGENOM" id="CLU_006332_10_1_1"/>
<evidence type="ECO:0000256" key="7">
    <source>
        <dbReference type="SAM" id="SignalP"/>
    </source>
</evidence>
<dbReference type="InParanoid" id="B7Q4E4"/>
<organism>
    <name type="scientific">Ixodes scapularis</name>
    <name type="common">Black-legged tick</name>
    <name type="synonym">Deer tick</name>
    <dbReference type="NCBI Taxonomy" id="6945"/>
    <lineage>
        <taxon>Eukaryota</taxon>
        <taxon>Metazoa</taxon>
        <taxon>Ecdysozoa</taxon>
        <taxon>Arthropoda</taxon>
        <taxon>Chelicerata</taxon>
        <taxon>Arachnida</taxon>
        <taxon>Acari</taxon>
        <taxon>Parasitiformes</taxon>
        <taxon>Ixodida</taxon>
        <taxon>Ixodoidea</taxon>
        <taxon>Ixodidae</taxon>
        <taxon>Ixodinae</taxon>
        <taxon>Ixodes</taxon>
    </lineage>
</organism>
<dbReference type="EMBL" id="ABJB010979028">
    <property type="status" value="NOT_ANNOTATED_CDS"/>
    <property type="molecule type" value="Genomic_DNA"/>
</dbReference>
<keyword evidence="3" id="KW-0479">Metal-binding</keyword>
<feature type="non-terminal residue" evidence="9">
    <location>
        <position position="490"/>
    </location>
</feature>
<evidence type="ECO:0000256" key="2">
    <source>
        <dbReference type="ARBA" id="ARBA00008779"/>
    </source>
</evidence>
<evidence type="ECO:0000313" key="11">
    <source>
        <dbReference type="Proteomes" id="UP000001555"/>
    </source>
</evidence>
<evidence type="ECO:0000256" key="1">
    <source>
        <dbReference type="ARBA" id="ARBA00001913"/>
    </source>
</evidence>
<dbReference type="PROSITE" id="PS00523">
    <property type="entry name" value="SULFATASE_1"/>
    <property type="match status" value="1"/>
</dbReference>
<dbReference type="PANTHER" id="PTHR10342:SF273">
    <property type="entry name" value="RE14504P"/>
    <property type="match status" value="1"/>
</dbReference>
<keyword evidence="4 9" id="KW-0378">Hydrolase</keyword>
<dbReference type="EMBL" id="ABJB011126074">
    <property type="status" value="NOT_ANNOTATED_CDS"/>
    <property type="molecule type" value="Genomic_DNA"/>
</dbReference>
<dbReference type="PANTHER" id="PTHR10342">
    <property type="entry name" value="ARYLSULFATASE"/>
    <property type="match status" value="1"/>
</dbReference>
<dbReference type="PaxDb" id="6945-B7Q4E4"/>
<evidence type="ECO:0000313" key="10">
    <source>
        <dbReference type="EnsemblMetazoa" id="ISCW011661-PA"/>
    </source>
</evidence>